<name>A0A133PZ45_9BACT</name>
<protein>
    <submittedName>
        <fullName evidence="2">Uncharacterized protein</fullName>
    </submittedName>
</protein>
<gene>
    <name evidence="2" type="ORF">HMPREF3226_01957</name>
</gene>
<feature type="transmembrane region" description="Helical" evidence="1">
    <location>
        <begin position="104"/>
        <end position="121"/>
    </location>
</feature>
<dbReference type="AlphaFoldDB" id="A0A133PZ45"/>
<evidence type="ECO:0000313" key="3">
    <source>
        <dbReference type="Proteomes" id="UP000070533"/>
    </source>
</evidence>
<keyword evidence="3" id="KW-1185">Reference proteome</keyword>
<keyword evidence="1" id="KW-0812">Transmembrane</keyword>
<dbReference type="EMBL" id="LRQG01000179">
    <property type="protein sequence ID" value="KXA35652.1"/>
    <property type="molecule type" value="Genomic_DNA"/>
</dbReference>
<dbReference type="Proteomes" id="UP000070533">
    <property type="component" value="Unassembled WGS sequence"/>
</dbReference>
<sequence>MMVRFKYNVNMNLSPEYKTILDDFQHQVEHKINLYGSEASFPQRPQHLSEESLSDYLFEIQAALDSFGSTKSQYTIAGFLMCLPIIIISAFPDDCLPFKDFYNVLLAIGVGLVLFATYWIISKLMIRNKINNVNKAYPEVKAYVDKVLAYK</sequence>
<proteinExistence type="predicted"/>
<accession>A0A133PZ45</accession>
<feature type="transmembrane region" description="Helical" evidence="1">
    <location>
        <begin position="74"/>
        <end position="92"/>
    </location>
</feature>
<keyword evidence="1" id="KW-0472">Membrane</keyword>
<reference evidence="3" key="1">
    <citation type="submission" date="2016-01" db="EMBL/GenBank/DDBJ databases">
        <authorList>
            <person name="Mitreva M."/>
            <person name="Pepin K.H."/>
            <person name="Mihindukulasuriya K.A."/>
            <person name="Fulton R."/>
            <person name="Fronick C."/>
            <person name="O'Laughlin M."/>
            <person name="Miner T."/>
            <person name="Herter B."/>
            <person name="Rosa B.A."/>
            <person name="Cordes M."/>
            <person name="Tomlinson C."/>
            <person name="Wollam A."/>
            <person name="Palsikar V.B."/>
            <person name="Mardis E.R."/>
            <person name="Wilson R.K."/>
        </authorList>
    </citation>
    <scope>NUCLEOTIDE SEQUENCE [LARGE SCALE GENOMIC DNA]</scope>
    <source>
        <strain evidence="3">MJR7716</strain>
    </source>
</reference>
<organism evidence="2 3">
    <name type="scientific">Prevotella corporis</name>
    <dbReference type="NCBI Taxonomy" id="28128"/>
    <lineage>
        <taxon>Bacteria</taxon>
        <taxon>Pseudomonadati</taxon>
        <taxon>Bacteroidota</taxon>
        <taxon>Bacteroidia</taxon>
        <taxon>Bacteroidales</taxon>
        <taxon>Prevotellaceae</taxon>
        <taxon>Prevotella</taxon>
    </lineage>
</organism>
<evidence type="ECO:0000256" key="1">
    <source>
        <dbReference type="SAM" id="Phobius"/>
    </source>
</evidence>
<comment type="caution">
    <text evidence="2">The sequence shown here is derived from an EMBL/GenBank/DDBJ whole genome shotgun (WGS) entry which is preliminary data.</text>
</comment>
<dbReference type="PATRIC" id="fig|28128.5.peg.2017"/>
<keyword evidence="1" id="KW-1133">Transmembrane helix</keyword>
<evidence type="ECO:0000313" key="2">
    <source>
        <dbReference type="EMBL" id="KXA35652.1"/>
    </source>
</evidence>